<gene>
    <name evidence="3" type="ORF">TSUD_305070</name>
</gene>
<accession>A0A2Z6NKX0</accession>
<proteinExistence type="predicted"/>
<keyword evidence="4" id="KW-1185">Reference proteome</keyword>
<dbReference type="SUPFAM" id="SSF47473">
    <property type="entry name" value="EF-hand"/>
    <property type="match status" value="1"/>
</dbReference>
<dbReference type="OrthoDB" id="26525at2759"/>
<evidence type="ECO:0000259" key="2">
    <source>
        <dbReference type="PROSITE" id="PS50222"/>
    </source>
</evidence>
<dbReference type="Proteomes" id="UP000242715">
    <property type="component" value="Unassembled WGS sequence"/>
</dbReference>
<dbReference type="Gene3D" id="1.10.238.10">
    <property type="entry name" value="EF-hand"/>
    <property type="match status" value="1"/>
</dbReference>
<dbReference type="InterPro" id="IPR011992">
    <property type="entry name" value="EF-hand-dom_pair"/>
</dbReference>
<feature type="domain" description="EF-hand" evidence="2">
    <location>
        <begin position="65"/>
        <end position="91"/>
    </location>
</feature>
<keyword evidence="1" id="KW-0106">Calcium</keyword>
<feature type="domain" description="EF-hand" evidence="2">
    <location>
        <begin position="31"/>
        <end position="55"/>
    </location>
</feature>
<dbReference type="SMART" id="SM00054">
    <property type="entry name" value="EFh"/>
    <property type="match status" value="2"/>
</dbReference>
<reference evidence="4" key="1">
    <citation type="journal article" date="2017" name="Front. Plant Sci.">
        <title>Climate Clever Clovers: New Paradigm to Reduce the Environmental Footprint of Ruminants by Breeding Low Methanogenic Forages Utilizing Haplotype Variation.</title>
        <authorList>
            <person name="Kaur P."/>
            <person name="Appels R."/>
            <person name="Bayer P.E."/>
            <person name="Keeble-Gagnere G."/>
            <person name="Wang J."/>
            <person name="Hirakawa H."/>
            <person name="Shirasawa K."/>
            <person name="Vercoe P."/>
            <person name="Stefanova K."/>
            <person name="Durmic Z."/>
            <person name="Nichols P."/>
            <person name="Revell C."/>
            <person name="Isobe S.N."/>
            <person name="Edwards D."/>
            <person name="Erskine W."/>
        </authorList>
    </citation>
    <scope>NUCLEOTIDE SEQUENCE [LARGE SCALE GENOMIC DNA]</scope>
    <source>
        <strain evidence="4">cv. Daliak</strain>
    </source>
</reference>
<dbReference type="EMBL" id="DF974033">
    <property type="protein sequence ID" value="GAU44326.1"/>
    <property type="molecule type" value="Genomic_DNA"/>
</dbReference>
<evidence type="ECO:0000313" key="3">
    <source>
        <dbReference type="EMBL" id="GAU44326.1"/>
    </source>
</evidence>
<sequence length="98" mass="11447">MAFMEHKGLSDHYHGKSVMTVEQFKRWLKTAFDTNGDGKISKEELRHVMRLTRGIFASWNCGNDFNFADANHNGFIDENEFNNLVLFADKHFNVKIKH</sequence>
<dbReference type="PROSITE" id="PS00018">
    <property type="entry name" value="EF_HAND_1"/>
    <property type="match status" value="2"/>
</dbReference>
<dbReference type="AlphaFoldDB" id="A0A2Z6NKX0"/>
<dbReference type="PROSITE" id="PS50222">
    <property type="entry name" value="EF_HAND_2"/>
    <property type="match status" value="2"/>
</dbReference>
<dbReference type="InterPro" id="IPR018247">
    <property type="entry name" value="EF_Hand_1_Ca_BS"/>
</dbReference>
<evidence type="ECO:0000256" key="1">
    <source>
        <dbReference type="ARBA" id="ARBA00022837"/>
    </source>
</evidence>
<dbReference type="CDD" id="cd00051">
    <property type="entry name" value="EFh"/>
    <property type="match status" value="1"/>
</dbReference>
<protein>
    <recommendedName>
        <fullName evidence="2">EF-hand domain-containing protein</fullName>
    </recommendedName>
</protein>
<dbReference type="InterPro" id="IPR002048">
    <property type="entry name" value="EF_hand_dom"/>
</dbReference>
<evidence type="ECO:0000313" key="4">
    <source>
        <dbReference type="Proteomes" id="UP000242715"/>
    </source>
</evidence>
<name>A0A2Z6NKX0_TRISU</name>
<dbReference type="GO" id="GO:0005509">
    <property type="term" value="F:calcium ion binding"/>
    <property type="evidence" value="ECO:0007669"/>
    <property type="project" value="InterPro"/>
</dbReference>
<organism evidence="3 4">
    <name type="scientific">Trifolium subterraneum</name>
    <name type="common">Subterranean clover</name>
    <dbReference type="NCBI Taxonomy" id="3900"/>
    <lineage>
        <taxon>Eukaryota</taxon>
        <taxon>Viridiplantae</taxon>
        <taxon>Streptophyta</taxon>
        <taxon>Embryophyta</taxon>
        <taxon>Tracheophyta</taxon>
        <taxon>Spermatophyta</taxon>
        <taxon>Magnoliopsida</taxon>
        <taxon>eudicotyledons</taxon>
        <taxon>Gunneridae</taxon>
        <taxon>Pentapetalae</taxon>
        <taxon>rosids</taxon>
        <taxon>fabids</taxon>
        <taxon>Fabales</taxon>
        <taxon>Fabaceae</taxon>
        <taxon>Papilionoideae</taxon>
        <taxon>50 kb inversion clade</taxon>
        <taxon>NPAAA clade</taxon>
        <taxon>Hologalegina</taxon>
        <taxon>IRL clade</taxon>
        <taxon>Trifolieae</taxon>
        <taxon>Trifolium</taxon>
    </lineage>
</organism>
<dbReference type="Pfam" id="PF13202">
    <property type="entry name" value="EF-hand_5"/>
    <property type="match status" value="2"/>
</dbReference>